<evidence type="ECO:0000313" key="3">
    <source>
        <dbReference type="EMBL" id="MFC4133399.1"/>
    </source>
</evidence>
<dbReference type="PROSITE" id="PS51257">
    <property type="entry name" value="PROKAR_LIPOPROTEIN"/>
    <property type="match status" value="1"/>
</dbReference>
<protein>
    <recommendedName>
        <fullName evidence="5">Lipoprotein</fullName>
    </recommendedName>
</protein>
<feature type="region of interest" description="Disordered" evidence="1">
    <location>
        <begin position="24"/>
        <end position="44"/>
    </location>
</feature>
<evidence type="ECO:0008006" key="5">
    <source>
        <dbReference type="Google" id="ProtNLM"/>
    </source>
</evidence>
<evidence type="ECO:0000313" key="4">
    <source>
        <dbReference type="Proteomes" id="UP001595816"/>
    </source>
</evidence>
<feature type="chain" id="PRO_5047381580" description="Lipoprotein" evidence="2">
    <location>
        <begin position="19"/>
        <end position="186"/>
    </location>
</feature>
<organism evidence="3 4">
    <name type="scientific">Hamadaea flava</name>
    <dbReference type="NCBI Taxonomy" id="1742688"/>
    <lineage>
        <taxon>Bacteria</taxon>
        <taxon>Bacillati</taxon>
        <taxon>Actinomycetota</taxon>
        <taxon>Actinomycetes</taxon>
        <taxon>Micromonosporales</taxon>
        <taxon>Micromonosporaceae</taxon>
        <taxon>Hamadaea</taxon>
    </lineage>
</organism>
<dbReference type="EMBL" id="JBHSAY010000010">
    <property type="protein sequence ID" value="MFC4133399.1"/>
    <property type="molecule type" value="Genomic_DNA"/>
</dbReference>
<name>A0ABV8LS84_9ACTN</name>
<feature type="signal peptide" evidence="2">
    <location>
        <begin position="1"/>
        <end position="18"/>
    </location>
</feature>
<evidence type="ECO:0000256" key="2">
    <source>
        <dbReference type="SAM" id="SignalP"/>
    </source>
</evidence>
<keyword evidence="4" id="KW-1185">Reference proteome</keyword>
<evidence type="ECO:0000256" key="1">
    <source>
        <dbReference type="SAM" id="MobiDB-lite"/>
    </source>
</evidence>
<dbReference type="Proteomes" id="UP001595816">
    <property type="component" value="Unassembled WGS sequence"/>
</dbReference>
<sequence length="186" mass="19221">MRIRAAIAIGLLATAALAGCSKSDGDGVASANGTSSPSATASVTGAVDEKARALQFAKCMRENGLPDWPDPKFSDGGGVDLSAPDGADPAKVDAAMQKCKPYLPNGGEPQKLDPARLDQLRKYAQCMREHGLKNFPDPTDYGFQLDGNTSGIDPASPAYQAADKECQKFAPPPPGESPGTNSGNGR</sequence>
<proteinExistence type="predicted"/>
<dbReference type="RefSeq" id="WP_253760805.1">
    <property type="nucleotide sequence ID" value="NZ_JAMZDZ010000001.1"/>
</dbReference>
<gene>
    <name evidence="3" type="ORF">ACFOZ4_22540</name>
</gene>
<feature type="region of interest" description="Disordered" evidence="1">
    <location>
        <begin position="131"/>
        <end position="186"/>
    </location>
</feature>
<accession>A0ABV8LS84</accession>
<feature type="compositionally biased region" description="Polar residues" evidence="1">
    <location>
        <begin position="31"/>
        <end position="43"/>
    </location>
</feature>
<reference evidence="4" key="1">
    <citation type="journal article" date="2019" name="Int. J. Syst. Evol. Microbiol.">
        <title>The Global Catalogue of Microorganisms (GCM) 10K type strain sequencing project: providing services to taxonomists for standard genome sequencing and annotation.</title>
        <authorList>
            <consortium name="The Broad Institute Genomics Platform"/>
            <consortium name="The Broad Institute Genome Sequencing Center for Infectious Disease"/>
            <person name="Wu L."/>
            <person name="Ma J."/>
        </authorList>
    </citation>
    <scope>NUCLEOTIDE SEQUENCE [LARGE SCALE GENOMIC DNA]</scope>
    <source>
        <strain evidence="4">CGMCC 4.7289</strain>
    </source>
</reference>
<comment type="caution">
    <text evidence="3">The sequence shown here is derived from an EMBL/GenBank/DDBJ whole genome shotgun (WGS) entry which is preliminary data.</text>
</comment>
<keyword evidence="2" id="KW-0732">Signal</keyword>